<keyword evidence="2" id="KW-0805">Transcription regulation</keyword>
<dbReference type="Proteomes" id="UP001218231">
    <property type="component" value="Chromosome"/>
</dbReference>
<evidence type="ECO:0000256" key="3">
    <source>
        <dbReference type="ARBA" id="ARBA00023125"/>
    </source>
</evidence>
<keyword evidence="3" id="KW-0238">DNA-binding</keyword>
<dbReference type="SUPFAM" id="SSF53850">
    <property type="entry name" value="Periplasmic binding protein-like II"/>
    <property type="match status" value="1"/>
</dbReference>
<dbReference type="InterPro" id="IPR036390">
    <property type="entry name" value="WH_DNA-bd_sf"/>
</dbReference>
<dbReference type="InterPro" id="IPR005119">
    <property type="entry name" value="LysR_subst-bd"/>
</dbReference>
<sequence>MDWDDVRSFLAIARTRSLSGAARELGVRQSTMSRRLEAMEARSGARLLQRTTNGYELTALGEAVLGNAERMEAEAIAVERMVQGRDVALSGVVRLTTVEVLANLLLPGAVRALQARYPAITLDVLTDSRSLSLSKREADIAIRMTRFDSHDVITRRMTTAAGALYASPDYLAVHGQDLASPDHAVITVLEDQAHQPEARWLAEMLPHARVAMRNNSRDGQLAAARAGVGVVCLPCYLADRDLGVVRLDAGLGPSREVWLGVHADLRHMPRIRAVIDVLNDAFAAEKGLFSGEVQIMPQSGKS</sequence>
<dbReference type="Pfam" id="PF03466">
    <property type="entry name" value="LysR_substrate"/>
    <property type="match status" value="1"/>
</dbReference>
<dbReference type="RefSeq" id="WP_273618505.1">
    <property type="nucleotide sequence ID" value="NZ_CP117417.1"/>
</dbReference>
<evidence type="ECO:0000256" key="4">
    <source>
        <dbReference type="ARBA" id="ARBA00023163"/>
    </source>
</evidence>
<dbReference type="PANTHER" id="PTHR30537">
    <property type="entry name" value="HTH-TYPE TRANSCRIPTIONAL REGULATOR"/>
    <property type="match status" value="1"/>
</dbReference>
<keyword evidence="4" id="KW-0804">Transcription</keyword>
<protein>
    <submittedName>
        <fullName evidence="6">LysR family transcriptional regulator</fullName>
    </submittedName>
</protein>
<evidence type="ECO:0000256" key="2">
    <source>
        <dbReference type="ARBA" id="ARBA00023015"/>
    </source>
</evidence>
<keyword evidence="7" id="KW-1185">Reference proteome</keyword>
<dbReference type="Pfam" id="PF00126">
    <property type="entry name" value="HTH_1"/>
    <property type="match status" value="1"/>
</dbReference>
<dbReference type="InterPro" id="IPR000847">
    <property type="entry name" value="LysR_HTH_N"/>
</dbReference>
<reference evidence="6 7" key="1">
    <citation type="submission" date="2023-02" db="EMBL/GenBank/DDBJ databases">
        <title>Genome sequence of Novosphingobium humi KACC 19094.</title>
        <authorList>
            <person name="Kim S."/>
            <person name="Heo J."/>
            <person name="Kwon S.-W."/>
        </authorList>
    </citation>
    <scope>NUCLEOTIDE SEQUENCE [LARGE SCALE GENOMIC DNA]</scope>
    <source>
        <strain evidence="6 7">KACC 19094</strain>
    </source>
</reference>
<accession>A0ABY7U052</accession>
<dbReference type="InterPro" id="IPR036388">
    <property type="entry name" value="WH-like_DNA-bd_sf"/>
</dbReference>
<evidence type="ECO:0000313" key="6">
    <source>
        <dbReference type="EMBL" id="WCT78161.1"/>
    </source>
</evidence>
<dbReference type="Gene3D" id="1.10.10.10">
    <property type="entry name" value="Winged helix-like DNA-binding domain superfamily/Winged helix DNA-binding domain"/>
    <property type="match status" value="1"/>
</dbReference>
<feature type="domain" description="HTH lysR-type" evidence="5">
    <location>
        <begin position="1"/>
        <end position="58"/>
    </location>
</feature>
<evidence type="ECO:0000259" key="5">
    <source>
        <dbReference type="PROSITE" id="PS50931"/>
    </source>
</evidence>
<evidence type="ECO:0000256" key="1">
    <source>
        <dbReference type="ARBA" id="ARBA00009437"/>
    </source>
</evidence>
<dbReference type="SUPFAM" id="SSF46785">
    <property type="entry name" value="Winged helix' DNA-binding domain"/>
    <property type="match status" value="1"/>
</dbReference>
<dbReference type="PANTHER" id="PTHR30537:SF3">
    <property type="entry name" value="TRANSCRIPTIONAL REGULATORY PROTEIN"/>
    <property type="match status" value="1"/>
</dbReference>
<proteinExistence type="inferred from homology"/>
<dbReference type="PROSITE" id="PS50931">
    <property type="entry name" value="HTH_LYSR"/>
    <property type="match status" value="1"/>
</dbReference>
<comment type="similarity">
    <text evidence="1">Belongs to the LysR transcriptional regulatory family.</text>
</comment>
<name>A0ABY7U052_9SPHN</name>
<evidence type="ECO:0000313" key="7">
    <source>
        <dbReference type="Proteomes" id="UP001218231"/>
    </source>
</evidence>
<dbReference type="InterPro" id="IPR058163">
    <property type="entry name" value="LysR-type_TF_proteobact-type"/>
</dbReference>
<gene>
    <name evidence="6" type="ORF">PQ457_04085</name>
</gene>
<dbReference type="EMBL" id="CP117417">
    <property type="protein sequence ID" value="WCT78161.1"/>
    <property type="molecule type" value="Genomic_DNA"/>
</dbReference>
<organism evidence="6 7">
    <name type="scientific">Novosphingobium humi</name>
    <dbReference type="NCBI Taxonomy" id="2282397"/>
    <lineage>
        <taxon>Bacteria</taxon>
        <taxon>Pseudomonadati</taxon>
        <taxon>Pseudomonadota</taxon>
        <taxon>Alphaproteobacteria</taxon>
        <taxon>Sphingomonadales</taxon>
        <taxon>Sphingomonadaceae</taxon>
        <taxon>Novosphingobium</taxon>
    </lineage>
</organism>
<dbReference type="Gene3D" id="3.40.190.290">
    <property type="match status" value="1"/>
</dbReference>